<feature type="compositionally biased region" description="Pro residues" evidence="1">
    <location>
        <begin position="234"/>
        <end position="243"/>
    </location>
</feature>
<comment type="caution">
    <text evidence="2">The sequence shown here is derived from an EMBL/GenBank/DDBJ whole genome shotgun (WGS) entry which is preliminary data.</text>
</comment>
<organism evidence="2 3">
    <name type="scientific">Cladophialophora chaetospira</name>
    <dbReference type="NCBI Taxonomy" id="386627"/>
    <lineage>
        <taxon>Eukaryota</taxon>
        <taxon>Fungi</taxon>
        <taxon>Dikarya</taxon>
        <taxon>Ascomycota</taxon>
        <taxon>Pezizomycotina</taxon>
        <taxon>Eurotiomycetes</taxon>
        <taxon>Chaetothyriomycetidae</taxon>
        <taxon>Chaetothyriales</taxon>
        <taxon>Herpotrichiellaceae</taxon>
        <taxon>Cladophialophora</taxon>
    </lineage>
</organism>
<keyword evidence="3" id="KW-1185">Reference proteome</keyword>
<dbReference type="AlphaFoldDB" id="A0AA39CNN3"/>
<evidence type="ECO:0000313" key="3">
    <source>
        <dbReference type="Proteomes" id="UP001172673"/>
    </source>
</evidence>
<feature type="compositionally biased region" description="Low complexity" evidence="1">
    <location>
        <begin position="201"/>
        <end position="219"/>
    </location>
</feature>
<dbReference type="Proteomes" id="UP001172673">
    <property type="component" value="Unassembled WGS sequence"/>
</dbReference>
<proteinExistence type="predicted"/>
<dbReference type="EMBL" id="JAPDRK010000003">
    <property type="protein sequence ID" value="KAJ9614405.1"/>
    <property type="molecule type" value="Genomic_DNA"/>
</dbReference>
<gene>
    <name evidence="2" type="ORF">H2200_002541</name>
</gene>
<reference evidence="2" key="1">
    <citation type="submission" date="2022-10" db="EMBL/GenBank/DDBJ databases">
        <title>Culturing micro-colonial fungi from biological soil crusts in the Mojave desert and describing Neophaeococcomyces mojavensis, and introducing the new genera and species Taxawa tesnikishii.</title>
        <authorList>
            <person name="Kurbessoian T."/>
            <person name="Stajich J.E."/>
        </authorList>
    </citation>
    <scope>NUCLEOTIDE SEQUENCE</scope>
    <source>
        <strain evidence="2">TK_41</strain>
    </source>
</reference>
<feature type="region of interest" description="Disordered" evidence="1">
    <location>
        <begin position="191"/>
        <end position="295"/>
    </location>
</feature>
<name>A0AA39CNN3_9EURO</name>
<protein>
    <submittedName>
        <fullName evidence="2">Uncharacterized protein</fullName>
    </submittedName>
</protein>
<evidence type="ECO:0000256" key="1">
    <source>
        <dbReference type="SAM" id="MobiDB-lite"/>
    </source>
</evidence>
<sequence>MIQDSKSAAQMSVDDQRSTVDVDQQLQALSDKLGDLHQRLEEQCGRCATKREKKHLISLRKETKKQLATITKLQDSVEDTITILAKSSQALSNPCAEKIILQREDRAVNDVHDNLFQAVTAPFQNQYRLVQQMRNIELSHKLMPWKRTKPVSRQATHVEDEACNNYATTLEQHPSSISDTGYLSMFCSNESTSSAGHTDLESSSEASEPASSATSACSSPRISVQDWSILTPPEGMPKPPPLPRKSSRRASYTPRVPSISFMPRSPPMPTTPPPSVPDTEQSDPMNNADGGAISASSILSNLEKRYSLTISTPPATP</sequence>
<evidence type="ECO:0000313" key="2">
    <source>
        <dbReference type="EMBL" id="KAJ9614405.1"/>
    </source>
</evidence>
<feature type="compositionally biased region" description="Pro residues" evidence="1">
    <location>
        <begin position="264"/>
        <end position="276"/>
    </location>
</feature>
<accession>A0AA39CNN3</accession>